<dbReference type="Pfam" id="PF10123">
    <property type="entry name" value="Mu-like_Pro"/>
    <property type="match status" value="1"/>
</dbReference>
<keyword evidence="8" id="KW-1185">Reference proteome</keyword>
<evidence type="ECO:0000256" key="4">
    <source>
        <dbReference type="ARBA" id="ARBA00022801"/>
    </source>
</evidence>
<protein>
    <recommendedName>
        <fullName evidence="6">ATP-dependent Clp protease proteolytic subunit</fullName>
    </recommendedName>
</protein>
<comment type="similarity">
    <text evidence="1 6">Belongs to the peptidase S14 family.</text>
</comment>
<dbReference type="EMBL" id="PXVD01000053">
    <property type="protein sequence ID" value="MDJ1372781.1"/>
    <property type="molecule type" value="Genomic_DNA"/>
</dbReference>
<dbReference type="PRINTS" id="PR00127">
    <property type="entry name" value="CLPPROTEASEP"/>
</dbReference>
<organism evidence="7 8">
    <name type="scientific">Gulosibacter molinativorax</name>
    <dbReference type="NCBI Taxonomy" id="256821"/>
    <lineage>
        <taxon>Bacteria</taxon>
        <taxon>Bacillati</taxon>
        <taxon>Actinomycetota</taxon>
        <taxon>Actinomycetes</taxon>
        <taxon>Micrococcales</taxon>
        <taxon>Microbacteriaceae</taxon>
        <taxon>Gulosibacter</taxon>
    </lineage>
</organism>
<evidence type="ECO:0000313" key="7">
    <source>
        <dbReference type="EMBL" id="MDJ1372781.1"/>
    </source>
</evidence>
<dbReference type="SUPFAM" id="SSF52096">
    <property type="entry name" value="ClpP/crotonase"/>
    <property type="match status" value="1"/>
</dbReference>
<dbReference type="CDD" id="cd07016">
    <property type="entry name" value="S14_ClpP_1"/>
    <property type="match status" value="1"/>
</dbReference>
<evidence type="ECO:0000313" key="8">
    <source>
        <dbReference type="Proteomes" id="UP001170379"/>
    </source>
</evidence>
<proteinExistence type="inferred from homology"/>
<keyword evidence="2" id="KW-0963">Cytoplasm</keyword>
<evidence type="ECO:0000256" key="1">
    <source>
        <dbReference type="ARBA" id="ARBA00007039"/>
    </source>
</evidence>
<dbReference type="InterPro" id="IPR012106">
    <property type="entry name" value="Phage_Mu_Gp1"/>
</dbReference>
<reference evidence="7" key="2">
    <citation type="journal article" date="2022" name="Sci. Rep.">
        <title>In silico prediction of the enzymes involved in the degradation of the herbicide molinate by Gulosibacter molinativorax ON4T.</title>
        <authorList>
            <person name="Lopes A.R."/>
            <person name="Bunin E."/>
            <person name="Viana A.T."/>
            <person name="Froufe H."/>
            <person name="Munoz-Merida A."/>
            <person name="Pinho D."/>
            <person name="Figueiredo J."/>
            <person name="Barroso C."/>
            <person name="Vaz-Moreira I."/>
            <person name="Bellanger X."/>
            <person name="Egas C."/>
            <person name="Nunes O.C."/>
        </authorList>
    </citation>
    <scope>NUCLEOTIDE SEQUENCE</scope>
    <source>
        <strain evidence="7">ON4</strain>
    </source>
</reference>
<dbReference type="NCBIfam" id="NF045542">
    <property type="entry name" value="Clp_rel_HeadMat"/>
    <property type="match status" value="1"/>
</dbReference>
<dbReference type="PANTHER" id="PTHR10381">
    <property type="entry name" value="ATP-DEPENDENT CLP PROTEASE PROTEOLYTIC SUBUNIT"/>
    <property type="match status" value="1"/>
</dbReference>
<evidence type="ECO:0000256" key="6">
    <source>
        <dbReference type="RuleBase" id="RU003567"/>
    </source>
</evidence>
<dbReference type="RefSeq" id="WP_106486775.1">
    <property type="nucleotide sequence ID" value="NZ_CP028426.1"/>
</dbReference>
<gene>
    <name evidence="7" type="ORF">C7K25_15705</name>
</gene>
<dbReference type="InterPro" id="IPR001907">
    <property type="entry name" value="ClpP"/>
</dbReference>
<keyword evidence="4" id="KW-0378">Hydrolase</keyword>
<reference evidence="7" key="1">
    <citation type="submission" date="2018-03" db="EMBL/GenBank/DDBJ databases">
        <authorList>
            <person name="Nunes O.C."/>
            <person name="Lopes A.R."/>
            <person name="Froufe H."/>
            <person name="Munoz-Merida A."/>
            <person name="Barroso C."/>
            <person name="Egas C."/>
        </authorList>
    </citation>
    <scope>NUCLEOTIDE SEQUENCE</scope>
    <source>
        <strain evidence="7">ON4</strain>
    </source>
</reference>
<dbReference type="InterPro" id="IPR029045">
    <property type="entry name" value="ClpP/crotonase-like_dom_sf"/>
</dbReference>
<dbReference type="Proteomes" id="UP001170379">
    <property type="component" value="Unassembled WGS sequence"/>
</dbReference>
<accession>A0ABT7CEP7</accession>
<dbReference type="InterPro" id="IPR023562">
    <property type="entry name" value="ClpP/TepA"/>
</dbReference>
<keyword evidence="5" id="KW-0720">Serine protease</keyword>
<evidence type="ECO:0000256" key="2">
    <source>
        <dbReference type="ARBA" id="ARBA00022490"/>
    </source>
</evidence>
<evidence type="ECO:0000256" key="5">
    <source>
        <dbReference type="ARBA" id="ARBA00022825"/>
    </source>
</evidence>
<dbReference type="Gene3D" id="3.90.226.10">
    <property type="entry name" value="2-enoyl-CoA Hydratase, Chain A, domain 1"/>
    <property type="match status" value="1"/>
</dbReference>
<dbReference type="PANTHER" id="PTHR10381:SF70">
    <property type="entry name" value="ATP-DEPENDENT CLP PROTEASE PROTEOLYTIC SUBUNIT"/>
    <property type="match status" value="1"/>
</dbReference>
<evidence type="ECO:0000256" key="3">
    <source>
        <dbReference type="ARBA" id="ARBA00022670"/>
    </source>
</evidence>
<name>A0ABT7CEP7_9MICO</name>
<comment type="caution">
    <text evidence="7">The sequence shown here is derived from an EMBL/GenBank/DDBJ whole genome shotgun (WGS) entry which is preliminary data.</text>
</comment>
<keyword evidence="3" id="KW-0645">Protease</keyword>
<sequence length="387" mass="41646">MNEKSRPWFRIEMKAEVEDAPASADVYIYDEIGESWWGGVSPKALIDEIQALEVDDLNVYVNSPGGAAWDGIAIMNALRRHKAKVHVTVDALAASAASMIAMAGDRITMNRGAQLMIHDASGFAMGNAQTMDETAQVLNKLSDSYADAYAARAGGSREHWRELMQAETWYTAEEAVEAGLADDWVDAEPEATAAFDLSRFKFRGRAMAPAPVLARIDLSANRSGESSAEADVQKEGLVAYLDDVIEALGMDEGTTEEETITEINRLVDLATTPVEPESKLPAGVQAVDANVFAQLQADAAAGREALEAQAEARREGIVKAAMADGRITAASKATWLSALEKDEEGAKALIESFPKNTIPVAEIGHSDDIQTAEDALLDRFNGKTQEV</sequence>
<dbReference type="Pfam" id="PF00574">
    <property type="entry name" value="CLP_protease"/>
    <property type="match status" value="1"/>
</dbReference>